<accession>A0AAF0EPV5</accession>
<dbReference type="GO" id="GO:0034353">
    <property type="term" value="F:mRNA 5'-diphosphatase activity"/>
    <property type="evidence" value="ECO:0007669"/>
    <property type="project" value="TreeGrafter"/>
</dbReference>
<dbReference type="GO" id="GO:0005634">
    <property type="term" value="C:nucleus"/>
    <property type="evidence" value="ECO:0007669"/>
    <property type="project" value="UniProtKB-SubCell"/>
</dbReference>
<dbReference type="GO" id="GO:0004519">
    <property type="term" value="F:endonuclease activity"/>
    <property type="evidence" value="ECO:0007669"/>
    <property type="project" value="UniProtKB-KW"/>
</dbReference>
<dbReference type="EC" id="3.6.1.-" evidence="6"/>
<dbReference type="GO" id="GO:0000956">
    <property type="term" value="P:nuclear-transcribed mRNA catabolic process"/>
    <property type="evidence" value="ECO:0007669"/>
    <property type="project" value="TreeGrafter"/>
</dbReference>
<keyword evidence="6" id="KW-0540">Nuclease</keyword>
<dbReference type="AlphaFoldDB" id="A0AAF0EPV5"/>
<organism evidence="8 9">
    <name type="scientific">Malassezia cuniculi</name>
    <dbReference type="NCBI Taxonomy" id="948313"/>
    <lineage>
        <taxon>Eukaryota</taxon>
        <taxon>Fungi</taxon>
        <taxon>Dikarya</taxon>
        <taxon>Basidiomycota</taxon>
        <taxon>Ustilaginomycotina</taxon>
        <taxon>Malasseziomycetes</taxon>
        <taxon>Malasseziales</taxon>
        <taxon>Malasseziaceae</taxon>
        <taxon>Malassezia</taxon>
    </lineage>
</organism>
<keyword evidence="6" id="KW-0378">Hydrolase</keyword>
<feature type="domain" description="RAI1-like" evidence="7">
    <location>
        <begin position="191"/>
        <end position="366"/>
    </location>
</feature>
<keyword evidence="6" id="KW-0694">RNA-binding</keyword>
<dbReference type="GO" id="GO:0005829">
    <property type="term" value="C:cytosol"/>
    <property type="evidence" value="ECO:0007669"/>
    <property type="project" value="TreeGrafter"/>
</dbReference>
<sequence length="466" mass="52472">MPGYPVMQNYAMHMQQAQMYNAQMQAAQMYGGMTAPAPGMCEAQIPPLERPHAALAPVSVQQPVLLTTFSYDAQKNLLFDDSAKRWYHEPPTKASGHAADLNYGFEHYHDKPHIPDPLDSVLYTIMERASGAPSRASVNGVPIVPAETVDNEILRMHVVTWRGIMTKLCTAWSLQSDGPPQFREGFELNAMMVKYYGRSFESYCTRDSPDAHDADKPFSASCPPGWGGEVNQNVQWCHIVKTRLGNSRILLGGEVDCVEGDDDTEHVVELKTSMQPNGARDETNLRVKMLRMYMQSFLLGVRTLVIGFRDAHGMLLDHKRYRTTDLPRLVRGQPGQWNANDNLAYGAHIISYIRRAVAFETEQWLLYACNALRGREAREGAYPWRVHRSSGGGFLSHLPLPAASEAVYEYPVFRISLQPPFSHVSIRRVPRGELALDGRRANRCGIVPAAFYEWATEPIERVNMYI</sequence>
<dbReference type="GO" id="GO:0000166">
    <property type="term" value="F:nucleotide binding"/>
    <property type="evidence" value="ECO:0007669"/>
    <property type="project" value="UniProtKB-KW"/>
</dbReference>
<proteinExistence type="inferred from homology"/>
<evidence type="ECO:0000256" key="1">
    <source>
        <dbReference type="ARBA" id="ARBA00001968"/>
    </source>
</evidence>
<dbReference type="GO" id="GO:0110155">
    <property type="term" value="P:NAD-cap decapping"/>
    <property type="evidence" value="ECO:0007669"/>
    <property type="project" value="TreeGrafter"/>
</dbReference>
<dbReference type="InterPro" id="IPR039039">
    <property type="entry name" value="RAI1-like_fam"/>
</dbReference>
<protein>
    <recommendedName>
        <fullName evidence="6">Decapping nuclease</fullName>
        <ecNumber evidence="6">3.6.1.-</ecNumber>
    </recommendedName>
</protein>
<dbReference type="Pfam" id="PF08652">
    <property type="entry name" value="RAI1"/>
    <property type="match status" value="1"/>
</dbReference>
<dbReference type="GO" id="GO:0046872">
    <property type="term" value="F:metal ion binding"/>
    <property type="evidence" value="ECO:0007669"/>
    <property type="project" value="UniProtKB-KW"/>
</dbReference>
<name>A0AAF0EPV5_9BASI</name>
<evidence type="ECO:0000256" key="2">
    <source>
        <dbReference type="ARBA" id="ARBA00006562"/>
    </source>
</evidence>
<evidence type="ECO:0000256" key="5">
    <source>
        <dbReference type="ARBA" id="ARBA00048124"/>
    </source>
</evidence>
<keyword evidence="6" id="KW-0547">Nucleotide-binding</keyword>
<keyword evidence="9" id="KW-1185">Reference proteome</keyword>
<reference evidence="8" key="1">
    <citation type="submission" date="2023-03" db="EMBL/GenBank/DDBJ databases">
        <title>Mating type loci evolution in Malassezia.</title>
        <authorList>
            <person name="Coelho M.A."/>
        </authorList>
    </citation>
    <scope>NUCLEOTIDE SEQUENCE</scope>
    <source>
        <strain evidence="8">CBS 11721</strain>
    </source>
</reference>
<comment type="catalytic activity">
    <reaction evidence="5">
        <text>a 5'-end NAD(+)-phospho-ribonucleoside in mRNA + H2O = a 5'-end phospho-ribonucleoside in mRNA + NAD(+) + H(+)</text>
        <dbReference type="Rhea" id="RHEA:60880"/>
        <dbReference type="Rhea" id="RHEA-COMP:15692"/>
        <dbReference type="Rhea" id="RHEA-COMP:15698"/>
        <dbReference type="ChEBI" id="CHEBI:15377"/>
        <dbReference type="ChEBI" id="CHEBI:15378"/>
        <dbReference type="ChEBI" id="CHEBI:57540"/>
        <dbReference type="ChEBI" id="CHEBI:138282"/>
        <dbReference type="ChEBI" id="CHEBI:144029"/>
    </reaction>
    <physiologicalReaction direction="left-to-right" evidence="5">
        <dbReference type="Rhea" id="RHEA:60881"/>
    </physiologicalReaction>
</comment>
<keyword evidence="6" id="KW-0479">Metal-binding</keyword>
<evidence type="ECO:0000256" key="4">
    <source>
        <dbReference type="ARBA" id="ARBA00044692"/>
    </source>
</evidence>
<comment type="catalytic activity">
    <reaction evidence="4">
        <text>a 5'-end triphospho-ribonucleoside in mRNA + H2O = a 5'-end phospho-ribonucleoside in mRNA + diphosphate + H(+)</text>
        <dbReference type="Rhea" id="RHEA:78683"/>
        <dbReference type="Rhea" id="RHEA-COMP:15692"/>
        <dbReference type="Rhea" id="RHEA-COMP:17164"/>
        <dbReference type="ChEBI" id="CHEBI:15377"/>
        <dbReference type="ChEBI" id="CHEBI:15378"/>
        <dbReference type="ChEBI" id="CHEBI:33019"/>
        <dbReference type="ChEBI" id="CHEBI:138282"/>
        <dbReference type="ChEBI" id="CHEBI:167618"/>
    </reaction>
    <physiologicalReaction direction="left-to-right" evidence="4">
        <dbReference type="Rhea" id="RHEA:78684"/>
    </physiologicalReaction>
</comment>
<comment type="cofactor">
    <cofactor evidence="1 6">
        <name>a divalent metal cation</name>
        <dbReference type="ChEBI" id="CHEBI:60240"/>
    </cofactor>
</comment>
<keyword evidence="6" id="KW-0539">Nucleus</keyword>
<dbReference type="EMBL" id="CP119878">
    <property type="protein sequence ID" value="WFD34386.1"/>
    <property type="molecule type" value="Genomic_DNA"/>
</dbReference>
<dbReference type="GO" id="GO:0003723">
    <property type="term" value="F:RNA binding"/>
    <property type="evidence" value="ECO:0007669"/>
    <property type="project" value="UniProtKB-KW"/>
</dbReference>
<gene>
    <name evidence="8" type="primary">RAI1</name>
    <name evidence="8" type="ORF">MCUN1_001225</name>
</gene>
<dbReference type="PANTHER" id="PTHR12395">
    <property type="entry name" value="DOM-3 RELATED"/>
    <property type="match status" value="1"/>
</dbReference>
<dbReference type="InterPro" id="IPR013961">
    <property type="entry name" value="RAI1"/>
</dbReference>
<keyword evidence="8" id="KW-0255">Endonuclease</keyword>
<evidence type="ECO:0000313" key="9">
    <source>
        <dbReference type="Proteomes" id="UP001219933"/>
    </source>
</evidence>
<comment type="function">
    <text evidence="6">Decapping enzyme for NAD-capped RNAs: specifically hydrolyzes the nicotinamide adenine dinucleotide (NAD) cap from a subset of RNAs by removing the entire NAD moiety from the 5'-end of an NAD-capped RNA.</text>
</comment>
<evidence type="ECO:0000256" key="3">
    <source>
        <dbReference type="ARBA" id="ARBA00044676"/>
    </source>
</evidence>
<evidence type="ECO:0000259" key="7">
    <source>
        <dbReference type="Pfam" id="PF08652"/>
    </source>
</evidence>
<dbReference type="PANTHER" id="PTHR12395:SF9">
    <property type="entry name" value="DECAPPING AND EXORIBONUCLEASE PROTEIN"/>
    <property type="match status" value="1"/>
</dbReference>
<evidence type="ECO:0000313" key="8">
    <source>
        <dbReference type="EMBL" id="WFD34386.1"/>
    </source>
</evidence>
<dbReference type="Proteomes" id="UP001219933">
    <property type="component" value="Chromosome 2"/>
</dbReference>
<comment type="catalytic activity">
    <reaction evidence="3">
        <text>a 5'-end (N(7)-methyl 5'-triphosphoguanosine)-ribonucleoside-ribonucleotide in mRNA + H2O = a (N(7)-methyl 5'-triphosphoguanosine)-nucleoside + a 5'-end phospho-ribonucleoside in mRNA + H(+)</text>
        <dbReference type="Rhea" id="RHEA:66928"/>
        <dbReference type="Rhea" id="RHEA-COMP:15692"/>
        <dbReference type="Rhea" id="RHEA-COMP:17313"/>
        <dbReference type="ChEBI" id="CHEBI:15377"/>
        <dbReference type="ChEBI" id="CHEBI:15378"/>
        <dbReference type="ChEBI" id="CHEBI:138282"/>
        <dbReference type="ChEBI" id="CHEBI:172876"/>
        <dbReference type="ChEBI" id="CHEBI:172877"/>
    </reaction>
    <physiologicalReaction direction="left-to-right" evidence="3">
        <dbReference type="Rhea" id="RHEA:66929"/>
    </physiologicalReaction>
</comment>
<comment type="subcellular location">
    <subcellularLocation>
        <location evidence="6">Nucleus</location>
    </subcellularLocation>
</comment>
<evidence type="ECO:0000256" key="6">
    <source>
        <dbReference type="RuleBase" id="RU367113"/>
    </source>
</evidence>
<comment type="similarity">
    <text evidence="2 6">Belongs to the DXO/Dom3Z family.</text>
</comment>